<evidence type="ECO:0000256" key="1">
    <source>
        <dbReference type="ARBA" id="ARBA00006926"/>
    </source>
</evidence>
<organism evidence="6 7">
    <name type="scientific">Croceicoccus esteveae</name>
    <dbReference type="NCBI Taxonomy" id="3075597"/>
    <lineage>
        <taxon>Bacteria</taxon>
        <taxon>Pseudomonadati</taxon>
        <taxon>Pseudomonadota</taxon>
        <taxon>Alphaproteobacteria</taxon>
        <taxon>Sphingomonadales</taxon>
        <taxon>Erythrobacteraceae</taxon>
        <taxon>Croceicoccus</taxon>
    </lineage>
</organism>
<accession>A0ABU2ZIX0</accession>
<evidence type="ECO:0000256" key="4">
    <source>
        <dbReference type="RuleBase" id="RU000499"/>
    </source>
</evidence>
<dbReference type="Gene3D" id="3.40.30.10">
    <property type="entry name" value="Glutaredoxin"/>
    <property type="match status" value="1"/>
</dbReference>
<gene>
    <name evidence="6" type="ORF">RM533_08600</name>
</gene>
<dbReference type="PIRSF" id="PIRSF000303">
    <property type="entry name" value="Glutathion_perox"/>
    <property type="match status" value="1"/>
</dbReference>
<name>A0ABU2ZIX0_9SPHN</name>
<dbReference type="CDD" id="cd00340">
    <property type="entry name" value="GSH_Peroxidase"/>
    <property type="match status" value="1"/>
</dbReference>
<dbReference type="Pfam" id="PF00255">
    <property type="entry name" value="GSHPx"/>
    <property type="match status" value="1"/>
</dbReference>
<keyword evidence="3 4" id="KW-0560">Oxidoreductase</keyword>
<proteinExistence type="inferred from homology"/>
<evidence type="ECO:0000256" key="2">
    <source>
        <dbReference type="ARBA" id="ARBA00022559"/>
    </source>
</evidence>
<evidence type="ECO:0000259" key="5">
    <source>
        <dbReference type="PROSITE" id="PS51352"/>
    </source>
</evidence>
<dbReference type="RefSeq" id="WP_311340825.1">
    <property type="nucleotide sequence ID" value="NZ_JAVRHS010000006.1"/>
</dbReference>
<evidence type="ECO:0000313" key="7">
    <source>
        <dbReference type="Proteomes" id="UP001259803"/>
    </source>
</evidence>
<keyword evidence="2 4" id="KW-0575">Peroxidase</keyword>
<comment type="similarity">
    <text evidence="1 4">Belongs to the glutathione peroxidase family.</text>
</comment>
<evidence type="ECO:0000256" key="3">
    <source>
        <dbReference type="ARBA" id="ARBA00023002"/>
    </source>
</evidence>
<dbReference type="PROSITE" id="PS51355">
    <property type="entry name" value="GLUTATHIONE_PEROXID_3"/>
    <property type="match status" value="1"/>
</dbReference>
<protein>
    <recommendedName>
        <fullName evidence="4">Glutathione peroxidase</fullName>
    </recommendedName>
</protein>
<dbReference type="EMBL" id="JAVRHS010000006">
    <property type="protein sequence ID" value="MDT0576244.1"/>
    <property type="molecule type" value="Genomic_DNA"/>
</dbReference>
<keyword evidence="7" id="KW-1185">Reference proteome</keyword>
<dbReference type="InterPro" id="IPR029759">
    <property type="entry name" value="GPX_AS"/>
</dbReference>
<dbReference type="Proteomes" id="UP001259803">
    <property type="component" value="Unassembled WGS sequence"/>
</dbReference>
<dbReference type="PANTHER" id="PTHR11592:SF40">
    <property type="entry name" value="THIOREDOXIN_GLUTATHIONE PEROXIDASE BTUE"/>
    <property type="match status" value="1"/>
</dbReference>
<reference evidence="6 7" key="1">
    <citation type="submission" date="2023-09" db="EMBL/GenBank/DDBJ databases">
        <authorList>
            <person name="Rey-Velasco X."/>
        </authorList>
    </citation>
    <scope>NUCLEOTIDE SEQUENCE [LARGE SCALE GENOMIC DNA]</scope>
    <source>
        <strain evidence="6 7">F390</strain>
    </source>
</reference>
<dbReference type="GO" id="GO:0004601">
    <property type="term" value="F:peroxidase activity"/>
    <property type="evidence" value="ECO:0007669"/>
    <property type="project" value="UniProtKB-KW"/>
</dbReference>
<dbReference type="PANTHER" id="PTHR11592">
    <property type="entry name" value="GLUTATHIONE PEROXIDASE"/>
    <property type="match status" value="1"/>
</dbReference>
<dbReference type="InterPro" id="IPR000889">
    <property type="entry name" value="Glutathione_peroxidase"/>
</dbReference>
<dbReference type="SUPFAM" id="SSF52833">
    <property type="entry name" value="Thioredoxin-like"/>
    <property type="match status" value="1"/>
</dbReference>
<feature type="domain" description="Thioredoxin" evidence="5">
    <location>
        <begin position="1"/>
        <end position="181"/>
    </location>
</feature>
<evidence type="ECO:0000313" key="6">
    <source>
        <dbReference type="EMBL" id="MDT0576244.1"/>
    </source>
</evidence>
<sequence length="182" mass="19578">MTEPLPEISLVRNNGAADSLANYRGKVLLIVNTASKCGLTPQYAGLEKLRSTYAGRGFEVLGFPANDFAGQEPGNDAEIAQFCDVNFNASFPLFQKASVVGSDKQPLFAALTSAVSEKTGDTDSFKERLRSNGLTPNEDPEVLWNFEKFLIARDGRVLARFSPTTAPEDAALAEAIESALEA</sequence>
<dbReference type="PRINTS" id="PR01011">
    <property type="entry name" value="GLUTPROXDASE"/>
</dbReference>
<dbReference type="InterPro" id="IPR036249">
    <property type="entry name" value="Thioredoxin-like_sf"/>
</dbReference>
<dbReference type="PROSITE" id="PS00460">
    <property type="entry name" value="GLUTATHIONE_PEROXID_1"/>
    <property type="match status" value="1"/>
</dbReference>
<dbReference type="PROSITE" id="PS51352">
    <property type="entry name" value="THIOREDOXIN_2"/>
    <property type="match status" value="1"/>
</dbReference>
<dbReference type="InterPro" id="IPR013766">
    <property type="entry name" value="Thioredoxin_domain"/>
</dbReference>
<comment type="caution">
    <text evidence="6">The sequence shown here is derived from an EMBL/GenBank/DDBJ whole genome shotgun (WGS) entry which is preliminary data.</text>
</comment>